<accession>A0AAJ1IFG9</accession>
<dbReference type="InterPro" id="IPR011621">
    <property type="entry name" value="Metal-dep_PHydrolase_7TM_intra"/>
</dbReference>
<dbReference type="InterPro" id="IPR052722">
    <property type="entry name" value="PgpH_phosphodiesterase"/>
</dbReference>
<feature type="domain" description="HD" evidence="2">
    <location>
        <begin position="526"/>
        <end position="670"/>
    </location>
</feature>
<feature type="transmembrane region" description="Helical" evidence="1">
    <location>
        <begin position="467"/>
        <end position="493"/>
    </location>
</feature>
<feature type="transmembrane region" description="Helical" evidence="1">
    <location>
        <begin position="311"/>
        <end position="329"/>
    </location>
</feature>
<dbReference type="Pfam" id="PF01966">
    <property type="entry name" value="HD"/>
    <property type="match status" value="1"/>
</dbReference>
<feature type="transmembrane region" description="Helical" evidence="1">
    <location>
        <begin position="21"/>
        <end position="45"/>
    </location>
</feature>
<dbReference type="PROSITE" id="PS51831">
    <property type="entry name" value="HD"/>
    <property type="match status" value="1"/>
</dbReference>
<dbReference type="CDD" id="cd00077">
    <property type="entry name" value="HDc"/>
    <property type="match status" value="1"/>
</dbReference>
<reference evidence="3 4" key="1">
    <citation type="submission" date="2022-12" db="EMBL/GenBank/DDBJ databases">
        <title>Metagenome assembled genome from gulf of manar.</title>
        <authorList>
            <person name="Kohli P."/>
            <person name="Pk S."/>
            <person name="Venkata Ramana C."/>
            <person name="Sasikala C."/>
        </authorList>
    </citation>
    <scope>NUCLEOTIDE SEQUENCE [LARGE SCALE GENOMIC DNA]</scope>
    <source>
        <strain evidence="3">JB008</strain>
    </source>
</reference>
<evidence type="ECO:0000259" key="2">
    <source>
        <dbReference type="PROSITE" id="PS51831"/>
    </source>
</evidence>
<dbReference type="NCBIfam" id="TIGR00277">
    <property type="entry name" value="HDIG"/>
    <property type="match status" value="1"/>
</dbReference>
<comment type="caution">
    <text evidence="3">The sequence shown here is derived from an EMBL/GenBank/DDBJ whole genome shotgun (WGS) entry which is preliminary data.</text>
</comment>
<dbReference type="Gene3D" id="1.10.3210.10">
    <property type="entry name" value="Hypothetical protein af1432"/>
    <property type="match status" value="1"/>
</dbReference>
<dbReference type="Pfam" id="PF07697">
    <property type="entry name" value="7TMR-HDED"/>
    <property type="match status" value="1"/>
</dbReference>
<dbReference type="InterPro" id="IPR003607">
    <property type="entry name" value="HD/PDEase_dom"/>
</dbReference>
<protein>
    <submittedName>
        <fullName evidence="3">HDIG domain-containing protein</fullName>
    </submittedName>
</protein>
<dbReference type="EMBL" id="JAQQAL010000022">
    <property type="protein sequence ID" value="MDC7227169.1"/>
    <property type="molecule type" value="Genomic_DNA"/>
</dbReference>
<sequence length="741" mass="82971">MKEATKNKSRRFKPVQIKEFFLNYKLLSLIIAAVFIIFYVSAVFISGSGLFTAGVRLSDYEAGKVAERDIVVERDIEYEDTKATELKREAEELLVEPVFRVTESISERVNEAFNQFINLYISLLNEDKSPSEMYLELQSAHPGYFTEEQIIRFQDADEQVELLFESKELIDRIMTNGIVGFPDNLRINVDSIEILKWSNGEKVSELVAISDIYTIENLDNKLNALINPGFSESQKFFISSIIKNYAEENAFYDSEQTEANKKRAREQVEPVIKKIVKDEVIVKKGFIITEEDMIKIEALGLYSDNHNFTSLFGKLFLLVIILIVSLNLLRPPVLLESPALSRMYLMLTLFAIFILAAALESRYMNLAEGMPLAVFLPSALITMLVSIMINTRTGIMSAVIISLSLFLIPGDQVNNFIFSFISGVSGSLIVYKAEHRITLIRAGVVISLVNAGVVITLGLIQNSTLSYYLDALIISVINGFLCGVFTLGLLPILEHILNAPTPFRLMELSDLNTPLFKRMLILAPGTYSHSVSVANLAETAAKEIGANALLARVGAYYHDIGKIDQAEYFIENQKSGNKHDDLKATLSTAVIKSHVKIGLEKAKELGLPDEVIQIITQHHGSGKISYFYMKAMKEQKIDQKLSPDDFSYTGTPPVSREAAVVMLADTVEAATRTLKNPTMSKLERFVWDLIMEKVSSGQMRNSGLTFNDLELIKQSFVQILGGSFHTRIEYPDQNGKSAKDE</sequence>
<dbReference type="InterPro" id="IPR011624">
    <property type="entry name" value="Metal-dep_PHydrolase_7TM_extra"/>
</dbReference>
<keyword evidence="1" id="KW-0472">Membrane</keyword>
<name>A0AAJ1IFG9_9SPIO</name>
<dbReference type="SUPFAM" id="SSF109604">
    <property type="entry name" value="HD-domain/PDEase-like"/>
    <property type="match status" value="1"/>
</dbReference>
<keyword evidence="1" id="KW-0812">Transmembrane</keyword>
<organism evidence="3 4">
    <name type="scientific">Candidatus Thalassospirochaeta sargassi</name>
    <dbReference type="NCBI Taxonomy" id="3119039"/>
    <lineage>
        <taxon>Bacteria</taxon>
        <taxon>Pseudomonadati</taxon>
        <taxon>Spirochaetota</taxon>
        <taxon>Spirochaetia</taxon>
        <taxon>Spirochaetales</taxon>
        <taxon>Spirochaetaceae</taxon>
        <taxon>Candidatus Thalassospirochaeta</taxon>
    </lineage>
</organism>
<evidence type="ECO:0000313" key="3">
    <source>
        <dbReference type="EMBL" id="MDC7227169.1"/>
    </source>
</evidence>
<dbReference type="AlphaFoldDB" id="A0AAJ1IFG9"/>
<dbReference type="InterPro" id="IPR006674">
    <property type="entry name" value="HD_domain"/>
</dbReference>
<dbReference type="PANTHER" id="PTHR36442">
    <property type="entry name" value="CYCLIC-DI-AMP PHOSPHODIESTERASE PGPH"/>
    <property type="match status" value="1"/>
</dbReference>
<evidence type="ECO:0000256" key="1">
    <source>
        <dbReference type="SAM" id="Phobius"/>
    </source>
</evidence>
<dbReference type="InterPro" id="IPR006675">
    <property type="entry name" value="HDIG_dom"/>
</dbReference>
<feature type="transmembrane region" description="Helical" evidence="1">
    <location>
        <begin position="341"/>
        <end position="359"/>
    </location>
</feature>
<keyword evidence="1" id="KW-1133">Transmembrane helix</keyword>
<proteinExistence type="predicted"/>
<dbReference type="Proteomes" id="UP001221217">
    <property type="component" value="Unassembled WGS sequence"/>
</dbReference>
<dbReference type="PANTHER" id="PTHR36442:SF1">
    <property type="entry name" value="CYCLIC-DI-AMP PHOSPHODIESTERASE PGPH"/>
    <property type="match status" value="1"/>
</dbReference>
<gene>
    <name evidence="3" type="ORF">PQJ61_10450</name>
</gene>
<feature type="transmembrane region" description="Helical" evidence="1">
    <location>
        <begin position="439"/>
        <end position="460"/>
    </location>
</feature>
<dbReference type="Pfam" id="PF07698">
    <property type="entry name" value="7TM-7TMR_HD"/>
    <property type="match status" value="1"/>
</dbReference>
<evidence type="ECO:0000313" key="4">
    <source>
        <dbReference type="Proteomes" id="UP001221217"/>
    </source>
</evidence>
<dbReference type="SMART" id="SM00471">
    <property type="entry name" value="HDc"/>
    <property type="match status" value="1"/>
</dbReference>